<evidence type="ECO:0000313" key="3">
    <source>
        <dbReference type="EMBL" id="KAF2068088.1"/>
    </source>
</evidence>
<reference evidence="3" key="1">
    <citation type="submission" date="2020-01" db="EMBL/GenBank/DDBJ databases">
        <title>Development of genomics and gene disruption for Polysphondylium violaceum indicates a role for the polyketide synthase stlB in stalk morphogenesis.</title>
        <authorList>
            <person name="Narita B."/>
            <person name="Kawabe Y."/>
            <person name="Kin K."/>
            <person name="Saito T."/>
            <person name="Gibbs R."/>
            <person name="Kuspa A."/>
            <person name="Muzny D."/>
            <person name="Queller D."/>
            <person name="Richards S."/>
            <person name="Strassman J."/>
            <person name="Sucgang R."/>
            <person name="Worley K."/>
            <person name="Schaap P."/>
        </authorList>
    </citation>
    <scope>NUCLEOTIDE SEQUENCE</scope>
    <source>
        <strain evidence="3">QSvi11</strain>
    </source>
</reference>
<accession>A0A8J4PJZ2</accession>
<dbReference type="Proteomes" id="UP000695562">
    <property type="component" value="Unassembled WGS sequence"/>
</dbReference>
<gene>
    <name evidence="3" type="ORF">CYY_010586</name>
</gene>
<proteinExistence type="predicted"/>
<keyword evidence="2" id="KW-0732">Signal</keyword>
<evidence type="ECO:0000256" key="2">
    <source>
        <dbReference type="SAM" id="SignalP"/>
    </source>
</evidence>
<dbReference type="EMBL" id="AJWJ01001218">
    <property type="protein sequence ID" value="KAF2068088.1"/>
    <property type="molecule type" value="Genomic_DNA"/>
</dbReference>
<keyword evidence="4" id="KW-1185">Reference proteome</keyword>
<feature type="compositionally biased region" description="Low complexity" evidence="1">
    <location>
        <begin position="235"/>
        <end position="258"/>
    </location>
</feature>
<name>A0A8J4PJZ2_9MYCE</name>
<evidence type="ECO:0000313" key="4">
    <source>
        <dbReference type="Proteomes" id="UP000695562"/>
    </source>
</evidence>
<evidence type="ECO:0000256" key="1">
    <source>
        <dbReference type="SAM" id="MobiDB-lite"/>
    </source>
</evidence>
<feature type="chain" id="PRO_5035310527" evidence="2">
    <location>
        <begin position="20"/>
        <end position="281"/>
    </location>
</feature>
<comment type="caution">
    <text evidence="3">The sequence shown here is derived from an EMBL/GenBank/DDBJ whole genome shotgun (WGS) entry which is preliminary data.</text>
</comment>
<protein>
    <submittedName>
        <fullName evidence="3">Uncharacterized protein</fullName>
    </submittedName>
</protein>
<feature type="signal peptide" evidence="2">
    <location>
        <begin position="1"/>
        <end position="19"/>
    </location>
</feature>
<sequence length="281" mass="29529">MKIVKSLLVIVLLIALVKSEEVPTAVTSIWNQDGISSADADQGVCKNVKISFTLDHPAPDVSQLSLTSIGLDSFIAIKVNGSQYDTLVTAKQGSNLNDLQVKYADKALGNIASGFTFSCTTGEATDTPNIASVVTSTTTDAPMADGFCKTILSITLDKVVDPGTLSAKSSGFPDLFVPQFVQNSTNPPSYASNITVSKGKDLSDIVFYQTTNKLSYETDAKTSTYSCSSIVAETSPTTAGVTPSPTTTGEATTGTTTGDSSVLSRNFTLTVLCFIFVSFIF</sequence>
<feature type="region of interest" description="Disordered" evidence="1">
    <location>
        <begin position="235"/>
        <end position="259"/>
    </location>
</feature>
<organism evidence="3 4">
    <name type="scientific">Polysphondylium violaceum</name>
    <dbReference type="NCBI Taxonomy" id="133409"/>
    <lineage>
        <taxon>Eukaryota</taxon>
        <taxon>Amoebozoa</taxon>
        <taxon>Evosea</taxon>
        <taxon>Eumycetozoa</taxon>
        <taxon>Dictyostelia</taxon>
        <taxon>Dictyosteliales</taxon>
        <taxon>Dictyosteliaceae</taxon>
        <taxon>Polysphondylium</taxon>
    </lineage>
</organism>
<dbReference type="AlphaFoldDB" id="A0A8J4PJZ2"/>